<proteinExistence type="predicted"/>
<dbReference type="CDD" id="cd03112">
    <property type="entry name" value="CobW-like"/>
    <property type="match status" value="1"/>
</dbReference>
<feature type="domain" description="CobW C-terminal" evidence="2">
    <location>
        <begin position="275"/>
        <end position="357"/>
    </location>
</feature>
<name>A0ABT0N828_9GAMM</name>
<evidence type="ECO:0000259" key="2">
    <source>
        <dbReference type="SMART" id="SM00833"/>
    </source>
</evidence>
<evidence type="ECO:0000313" key="4">
    <source>
        <dbReference type="Proteomes" id="UP001202831"/>
    </source>
</evidence>
<protein>
    <submittedName>
        <fullName evidence="3">CobW family GTP-binding protein</fullName>
    </submittedName>
</protein>
<evidence type="ECO:0000313" key="3">
    <source>
        <dbReference type="EMBL" id="MCL2914245.1"/>
    </source>
</evidence>
<dbReference type="InterPro" id="IPR011629">
    <property type="entry name" value="CobW-like_C"/>
</dbReference>
<comment type="caution">
    <text evidence="3">The sequence shown here is derived from an EMBL/GenBank/DDBJ whole genome shotgun (WGS) entry which is preliminary data.</text>
</comment>
<dbReference type="EMBL" id="JAKIKT010000003">
    <property type="protein sequence ID" value="MCL2914245.1"/>
    <property type="molecule type" value="Genomic_DNA"/>
</dbReference>
<accession>A0ABT0N828</accession>
<gene>
    <name evidence="3" type="ORF">L2725_10745</name>
</gene>
<comment type="function">
    <text evidence="1">Zinc chaperone that directly transfers zinc cofactor to target proteins, thereby activating them. Zinc is transferred from the CXCC motif in the GTPase domain to the zinc binding site in target proteins in a process requiring GTP hydrolysis.</text>
</comment>
<dbReference type="PANTHER" id="PTHR13748">
    <property type="entry name" value="COBW-RELATED"/>
    <property type="match status" value="1"/>
</dbReference>
<dbReference type="SMART" id="SM00833">
    <property type="entry name" value="CobW_C"/>
    <property type="match status" value="1"/>
</dbReference>
<dbReference type="InterPro" id="IPR051316">
    <property type="entry name" value="Zinc-reg_GTPase_activator"/>
</dbReference>
<evidence type="ECO:0000256" key="1">
    <source>
        <dbReference type="ARBA" id="ARBA00045658"/>
    </source>
</evidence>
<dbReference type="InterPro" id="IPR027417">
    <property type="entry name" value="P-loop_NTPase"/>
</dbReference>
<dbReference type="Pfam" id="PF02492">
    <property type="entry name" value="cobW"/>
    <property type="match status" value="1"/>
</dbReference>
<dbReference type="RefSeq" id="WP_249248962.1">
    <property type="nucleotide sequence ID" value="NZ_JAKIKT010000003.1"/>
</dbReference>
<sequence>MLIQSVPVNVITGFLGSGKTSFIKRLLASRPEGDKWAVLVNEFGEIGLDAALLSDENSQGKVTIKEVPGGCMCCAAGVPTQVAVTQLLSRVNPDRLLIEPTGLGHPAEILKMLGSDFLSNALSLKSTFCLVDARKLADSRYSEHEIFRQQLSVADVVLASKADTYESSPQQMTELTDFLAGQGVNPQMCLPLDNQYELDDRIIEALNITAKKPAAIKAVKQDQTGMLSASTSLLFPPANQHNGWGQTQAADEPEPLEFNEQGICEKSNQGDGFVSHGWVFTPDYCFDFDKLVHLIRDANLTRLKAVMITLDGIAAFNLVDGDLSINELDDALDSRIEIISDQPIEQSLWQQQLLQCRASEC</sequence>
<dbReference type="Proteomes" id="UP001202831">
    <property type="component" value="Unassembled WGS sequence"/>
</dbReference>
<keyword evidence="4" id="KW-1185">Reference proteome</keyword>
<dbReference type="InterPro" id="IPR003495">
    <property type="entry name" value="CobW/HypB/UreG_nucleotide-bd"/>
</dbReference>
<dbReference type="SUPFAM" id="SSF52540">
    <property type="entry name" value="P-loop containing nucleoside triphosphate hydrolases"/>
    <property type="match status" value="1"/>
</dbReference>
<dbReference type="Gene3D" id="3.40.50.300">
    <property type="entry name" value="P-loop containing nucleotide triphosphate hydrolases"/>
    <property type="match status" value="1"/>
</dbReference>
<dbReference type="PANTHER" id="PTHR13748:SF46">
    <property type="entry name" value="ZINC CHAPERONE YEIR"/>
    <property type="match status" value="1"/>
</dbReference>
<reference evidence="3 4" key="1">
    <citation type="submission" date="2022-01" db="EMBL/GenBank/DDBJ databases">
        <title>Whole genome-based taxonomy of the Shewanellaceae.</title>
        <authorList>
            <person name="Martin-Rodriguez A.J."/>
        </authorList>
    </citation>
    <scope>NUCLEOTIDE SEQUENCE [LARGE SCALE GENOMIC DNA]</scope>
    <source>
        <strain evidence="3 4">DSM 21332</strain>
    </source>
</reference>
<organism evidence="3 4">
    <name type="scientific">Shewanella corallii</name>
    <dbReference type="NCBI Taxonomy" id="560080"/>
    <lineage>
        <taxon>Bacteria</taxon>
        <taxon>Pseudomonadati</taxon>
        <taxon>Pseudomonadota</taxon>
        <taxon>Gammaproteobacteria</taxon>
        <taxon>Alteromonadales</taxon>
        <taxon>Shewanellaceae</taxon>
        <taxon>Shewanella</taxon>
    </lineage>
</organism>